<dbReference type="Proteomes" id="UP000013827">
    <property type="component" value="Unassembled WGS sequence"/>
</dbReference>
<name>A0A0D3JE90_EMIH1</name>
<dbReference type="KEGG" id="ehx:EMIHUDRAFT_240935"/>
<proteinExistence type="predicted"/>
<reference evidence="2" key="1">
    <citation type="journal article" date="2013" name="Nature">
        <title>Pan genome of the phytoplankton Emiliania underpins its global distribution.</title>
        <authorList>
            <person name="Read B.A."/>
            <person name="Kegel J."/>
            <person name="Klute M.J."/>
            <person name="Kuo A."/>
            <person name="Lefebvre S.C."/>
            <person name="Maumus F."/>
            <person name="Mayer C."/>
            <person name="Miller J."/>
            <person name="Monier A."/>
            <person name="Salamov A."/>
            <person name="Young J."/>
            <person name="Aguilar M."/>
            <person name="Claverie J.M."/>
            <person name="Frickenhaus S."/>
            <person name="Gonzalez K."/>
            <person name="Herman E.K."/>
            <person name="Lin Y.C."/>
            <person name="Napier J."/>
            <person name="Ogata H."/>
            <person name="Sarno A.F."/>
            <person name="Shmutz J."/>
            <person name="Schroeder D."/>
            <person name="de Vargas C."/>
            <person name="Verret F."/>
            <person name="von Dassow P."/>
            <person name="Valentin K."/>
            <person name="Van de Peer Y."/>
            <person name="Wheeler G."/>
            <person name="Dacks J.B."/>
            <person name="Delwiche C.F."/>
            <person name="Dyhrman S.T."/>
            <person name="Glockner G."/>
            <person name="John U."/>
            <person name="Richards T."/>
            <person name="Worden A.Z."/>
            <person name="Zhang X."/>
            <person name="Grigoriev I.V."/>
            <person name="Allen A.E."/>
            <person name="Bidle K."/>
            <person name="Borodovsky M."/>
            <person name="Bowler C."/>
            <person name="Brownlee C."/>
            <person name="Cock J.M."/>
            <person name="Elias M."/>
            <person name="Gladyshev V.N."/>
            <person name="Groth M."/>
            <person name="Guda C."/>
            <person name="Hadaegh A."/>
            <person name="Iglesias-Rodriguez M.D."/>
            <person name="Jenkins J."/>
            <person name="Jones B.M."/>
            <person name="Lawson T."/>
            <person name="Leese F."/>
            <person name="Lindquist E."/>
            <person name="Lobanov A."/>
            <person name="Lomsadze A."/>
            <person name="Malik S.B."/>
            <person name="Marsh M.E."/>
            <person name="Mackinder L."/>
            <person name="Mock T."/>
            <person name="Mueller-Roeber B."/>
            <person name="Pagarete A."/>
            <person name="Parker M."/>
            <person name="Probert I."/>
            <person name="Quesneville H."/>
            <person name="Raines C."/>
            <person name="Rensing S.A."/>
            <person name="Riano-Pachon D.M."/>
            <person name="Richier S."/>
            <person name="Rokitta S."/>
            <person name="Shiraiwa Y."/>
            <person name="Soanes D.M."/>
            <person name="van der Giezen M."/>
            <person name="Wahlund T.M."/>
            <person name="Williams B."/>
            <person name="Wilson W."/>
            <person name="Wolfe G."/>
            <person name="Wurch L.L."/>
        </authorList>
    </citation>
    <scope>NUCLEOTIDE SEQUENCE</scope>
</reference>
<reference evidence="1" key="2">
    <citation type="submission" date="2024-10" db="UniProtKB">
        <authorList>
            <consortium name="EnsemblProtists"/>
        </authorList>
    </citation>
    <scope>IDENTIFICATION</scope>
</reference>
<dbReference type="AlphaFoldDB" id="A0A0D3JE90"/>
<evidence type="ECO:0000313" key="1">
    <source>
        <dbReference type="EnsemblProtists" id="EOD21825"/>
    </source>
</evidence>
<sequence length="73" mass="8103">MRLVSSKREPMRDGGDGITLADGQEWHLFLSHVWSTGQVDARLKERLAGETTFLDGVSYPGLFSATKTHRATL</sequence>
<dbReference type="RefSeq" id="XP_005774254.1">
    <property type="nucleotide sequence ID" value="XM_005774197.1"/>
</dbReference>
<dbReference type="EnsemblProtists" id="EOD21825">
    <property type="protein sequence ID" value="EOD21825"/>
    <property type="gene ID" value="EMIHUDRAFT_240935"/>
</dbReference>
<organism evidence="1 2">
    <name type="scientific">Emiliania huxleyi (strain CCMP1516)</name>
    <dbReference type="NCBI Taxonomy" id="280463"/>
    <lineage>
        <taxon>Eukaryota</taxon>
        <taxon>Haptista</taxon>
        <taxon>Haptophyta</taxon>
        <taxon>Prymnesiophyceae</taxon>
        <taxon>Isochrysidales</taxon>
        <taxon>Noelaerhabdaceae</taxon>
        <taxon>Emiliania</taxon>
    </lineage>
</organism>
<dbReference type="PaxDb" id="2903-EOD21825"/>
<protein>
    <submittedName>
        <fullName evidence="1">Uncharacterized protein</fullName>
    </submittedName>
</protein>
<accession>A0A0D3JE90</accession>
<keyword evidence="2" id="KW-1185">Reference proteome</keyword>
<dbReference type="GeneID" id="17267370"/>
<evidence type="ECO:0000313" key="2">
    <source>
        <dbReference type="Proteomes" id="UP000013827"/>
    </source>
</evidence>
<dbReference type="HOGENOM" id="CLU_2710031_0_0_1"/>